<name>A0A565CJV7_9BRAS</name>
<proteinExistence type="predicted"/>
<feature type="chain" id="PRO_5021726225" evidence="1">
    <location>
        <begin position="27"/>
        <end position="66"/>
    </location>
</feature>
<dbReference type="AlphaFoldDB" id="A0A565CJV7"/>
<accession>A0A565CJV7</accession>
<evidence type="ECO:0000256" key="1">
    <source>
        <dbReference type="SAM" id="SignalP"/>
    </source>
</evidence>
<reference evidence="2" key="1">
    <citation type="submission" date="2019-07" db="EMBL/GenBank/DDBJ databases">
        <authorList>
            <person name="Dittberner H."/>
        </authorList>
    </citation>
    <scope>NUCLEOTIDE SEQUENCE [LARGE SCALE GENOMIC DNA]</scope>
</reference>
<gene>
    <name evidence="2" type="ORF">ANE_LOCUS24321</name>
</gene>
<dbReference type="OrthoDB" id="777504at2759"/>
<comment type="caution">
    <text evidence="2">The sequence shown here is derived from an EMBL/GenBank/DDBJ whole genome shotgun (WGS) entry which is preliminary data.</text>
</comment>
<protein>
    <submittedName>
        <fullName evidence="2">Uncharacterized protein</fullName>
    </submittedName>
</protein>
<feature type="signal peptide" evidence="1">
    <location>
        <begin position="1"/>
        <end position="26"/>
    </location>
</feature>
<dbReference type="EMBL" id="CABITT030000008">
    <property type="protein sequence ID" value="VVB13877.1"/>
    <property type="molecule type" value="Genomic_DNA"/>
</dbReference>
<keyword evidence="1" id="KW-0732">Signal</keyword>
<sequence length="66" mass="6695">MSSRNSVAGFALFTFVFAVISSLAGAQTLAPAPAPTSDDSANIDRSRDCVFANGGGFSVDLPNPST</sequence>
<evidence type="ECO:0000313" key="2">
    <source>
        <dbReference type="EMBL" id="VVB13877.1"/>
    </source>
</evidence>
<keyword evidence="3" id="KW-1185">Reference proteome</keyword>
<organism evidence="2 3">
    <name type="scientific">Arabis nemorensis</name>
    <dbReference type="NCBI Taxonomy" id="586526"/>
    <lineage>
        <taxon>Eukaryota</taxon>
        <taxon>Viridiplantae</taxon>
        <taxon>Streptophyta</taxon>
        <taxon>Embryophyta</taxon>
        <taxon>Tracheophyta</taxon>
        <taxon>Spermatophyta</taxon>
        <taxon>Magnoliopsida</taxon>
        <taxon>eudicotyledons</taxon>
        <taxon>Gunneridae</taxon>
        <taxon>Pentapetalae</taxon>
        <taxon>rosids</taxon>
        <taxon>malvids</taxon>
        <taxon>Brassicales</taxon>
        <taxon>Brassicaceae</taxon>
        <taxon>Arabideae</taxon>
        <taxon>Arabis</taxon>
    </lineage>
</organism>
<evidence type="ECO:0000313" key="3">
    <source>
        <dbReference type="Proteomes" id="UP000489600"/>
    </source>
</evidence>
<dbReference type="Proteomes" id="UP000489600">
    <property type="component" value="Unassembled WGS sequence"/>
</dbReference>